<dbReference type="Gene3D" id="1.10.510.10">
    <property type="entry name" value="Transferase(Phosphotransferase) domain 1"/>
    <property type="match status" value="1"/>
</dbReference>
<dbReference type="PANTHER" id="PTHR44329:SF297">
    <property type="entry name" value="RECEPTOR-INTERACTING SERINE_THREONINE-PROTEIN KINASE 3"/>
    <property type="match status" value="1"/>
</dbReference>
<keyword evidence="1" id="KW-0547">Nucleotide-binding</keyword>
<keyword evidence="3" id="KW-0808">Transferase</keyword>
<dbReference type="GO" id="GO:0004674">
    <property type="term" value="F:protein serine/threonine kinase activity"/>
    <property type="evidence" value="ECO:0007669"/>
    <property type="project" value="TreeGrafter"/>
</dbReference>
<organism evidence="3 4">
    <name type="scientific">Rhizophagus clarus</name>
    <dbReference type="NCBI Taxonomy" id="94130"/>
    <lineage>
        <taxon>Eukaryota</taxon>
        <taxon>Fungi</taxon>
        <taxon>Fungi incertae sedis</taxon>
        <taxon>Mucoromycota</taxon>
        <taxon>Glomeromycotina</taxon>
        <taxon>Glomeromycetes</taxon>
        <taxon>Glomerales</taxon>
        <taxon>Glomeraceae</taxon>
        <taxon>Rhizophagus</taxon>
    </lineage>
</organism>
<dbReference type="InterPro" id="IPR001245">
    <property type="entry name" value="Ser-Thr/Tyr_kinase_cat_dom"/>
</dbReference>
<proteinExistence type="predicted"/>
<dbReference type="PROSITE" id="PS00107">
    <property type="entry name" value="PROTEIN_KINASE_ATP"/>
    <property type="match status" value="1"/>
</dbReference>
<dbReference type="InterPro" id="IPR011009">
    <property type="entry name" value="Kinase-like_dom_sf"/>
</dbReference>
<dbReference type="SUPFAM" id="SSF56112">
    <property type="entry name" value="Protein kinase-like (PK-like)"/>
    <property type="match status" value="1"/>
</dbReference>
<name>A0A8H3LED5_9GLOM</name>
<dbReference type="PANTHER" id="PTHR44329">
    <property type="entry name" value="SERINE/THREONINE-PROTEIN KINASE TNNI3K-RELATED"/>
    <property type="match status" value="1"/>
</dbReference>
<protein>
    <submittedName>
        <fullName evidence="3">Kinase-like domain-containing protein</fullName>
    </submittedName>
</protein>
<keyword evidence="1" id="KW-0067">ATP-binding</keyword>
<dbReference type="GO" id="GO:0005524">
    <property type="term" value="F:ATP binding"/>
    <property type="evidence" value="ECO:0007669"/>
    <property type="project" value="UniProtKB-UniRule"/>
</dbReference>
<dbReference type="PROSITE" id="PS50011">
    <property type="entry name" value="PROTEIN_KINASE_DOM"/>
    <property type="match status" value="1"/>
</dbReference>
<dbReference type="EMBL" id="BLAL01000075">
    <property type="protein sequence ID" value="GES83969.1"/>
    <property type="molecule type" value="Genomic_DNA"/>
</dbReference>
<evidence type="ECO:0000313" key="3">
    <source>
        <dbReference type="EMBL" id="GES83969.1"/>
    </source>
</evidence>
<evidence type="ECO:0000259" key="2">
    <source>
        <dbReference type="PROSITE" id="PS50011"/>
    </source>
</evidence>
<feature type="domain" description="Protein kinase" evidence="2">
    <location>
        <begin position="269"/>
        <end position="532"/>
    </location>
</feature>
<dbReference type="OrthoDB" id="2358728at2759"/>
<dbReference type="InterPro" id="IPR051681">
    <property type="entry name" value="Ser/Thr_Kinases-Pseudokinases"/>
</dbReference>
<dbReference type="AlphaFoldDB" id="A0A8H3LED5"/>
<dbReference type="InterPro" id="IPR000719">
    <property type="entry name" value="Prot_kinase_dom"/>
</dbReference>
<keyword evidence="3" id="KW-0418">Kinase</keyword>
<dbReference type="Pfam" id="PF07714">
    <property type="entry name" value="PK_Tyr_Ser-Thr"/>
    <property type="match status" value="1"/>
</dbReference>
<comment type="caution">
    <text evidence="3">The sequence shown here is derived from an EMBL/GenBank/DDBJ whole genome shotgun (WGS) entry which is preliminary data.</text>
</comment>
<dbReference type="Proteomes" id="UP000615446">
    <property type="component" value="Unassembled WGS sequence"/>
</dbReference>
<gene>
    <name evidence="3" type="ORF">RCL2_001111200</name>
</gene>
<accession>A0A8H3LED5</accession>
<evidence type="ECO:0000256" key="1">
    <source>
        <dbReference type="PROSITE-ProRule" id="PRU10141"/>
    </source>
</evidence>
<evidence type="ECO:0000313" key="4">
    <source>
        <dbReference type="Proteomes" id="UP000615446"/>
    </source>
</evidence>
<feature type="binding site" evidence="1">
    <location>
        <position position="298"/>
    </location>
    <ligand>
        <name>ATP</name>
        <dbReference type="ChEBI" id="CHEBI:30616"/>
    </ligand>
</feature>
<sequence>MGVVEHVAINIEYKWCKPCRINELEKICIKSGNQKIDNIIQTMQLEIGDYCDQIFEWIPYNQFVNIKEIRRDDFIKSYSIKGYSGKTVKIYGISQDPNTKNYIMVLEDGYCENCGDQYIVLSDKWCRSCQINNLKEKFGNWTSENEKIDNFIQEMQLSINRYGDIVFEWVPYDQFDKINDIESSDFGNLHLALWMDGPLHYNRVRKKYIRINDKRVTLKCLHDSRNSIDEFLNEAKSYSIKYFDNILTIYGISQNPNTKDYILVLQDGYCEKCEIGTGGFATVYSAKWRDSNIMIALKYLHNSQNITNEFLNEAKSYSIKECSDNILPIYGISQNPDTRNYIIVLKYIGGGNLGEHIKKVYHWPGKLQLLVSIINGLKIIHKNQKVHRDLHIGNILCNGGYSACISDMGLCGEVDNIDKTKIYGVMPYVAPEVLRGCIYTHAADIYSFGMIMYFMTTKRQPFANYSHDQYLALSICNGFRPEINEQEVPKCYNELMKKCWDPNPKNRPNAVESEEYRRANPKNIQLTIHPEAYYTSRLLNPYTKDLLKWDNNSTLIDFTKSSNDYSAEQ</sequence>
<dbReference type="InterPro" id="IPR017441">
    <property type="entry name" value="Protein_kinase_ATP_BS"/>
</dbReference>
<reference evidence="3" key="1">
    <citation type="submission" date="2019-10" db="EMBL/GenBank/DDBJ databases">
        <title>Conservation and host-specific expression of non-tandemly repeated heterogenous ribosome RNA gene in arbuscular mycorrhizal fungi.</title>
        <authorList>
            <person name="Maeda T."/>
            <person name="Kobayashi Y."/>
            <person name="Nakagawa T."/>
            <person name="Ezawa T."/>
            <person name="Yamaguchi K."/>
            <person name="Bino T."/>
            <person name="Nishimoto Y."/>
            <person name="Shigenobu S."/>
            <person name="Kawaguchi M."/>
        </authorList>
    </citation>
    <scope>NUCLEOTIDE SEQUENCE</scope>
    <source>
        <strain evidence="3">HR1</strain>
    </source>
</reference>